<sequence>MLISQEFFDKCDPSYQAVITQLELDLSSTDEYHLKEEFLDNFSSKYIMPKEYWSLKLELANYLWSISEEQCSSFVLKGIYHFYYDRKNEVDKFIFSITITLGK</sequence>
<dbReference type="Proteomes" id="UP000887578">
    <property type="component" value="Unplaced"/>
</dbReference>
<accession>A0A914QXX8</accession>
<protein>
    <submittedName>
        <fullName evidence="2">Uncharacterized protein</fullName>
    </submittedName>
</protein>
<dbReference type="WBParaSite" id="PDA_v2.g3931.t1">
    <property type="protein sequence ID" value="PDA_v2.g3931.t1"/>
    <property type="gene ID" value="PDA_v2.g3931"/>
</dbReference>
<dbReference type="AlphaFoldDB" id="A0A914QXX8"/>
<evidence type="ECO:0000313" key="1">
    <source>
        <dbReference type="Proteomes" id="UP000887578"/>
    </source>
</evidence>
<name>A0A914QXX8_9BILA</name>
<organism evidence="1 2">
    <name type="scientific">Panagrolaimus davidi</name>
    <dbReference type="NCBI Taxonomy" id="227884"/>
    <lineage>
        <taxon>Eukaryota</taxon>
        <taxon>Metazoa</taxon>
        <taxon>Ecdysozoa</taxon>
        <taxon>Nematoda</taxon>
        <taxon>Chromadorea</taxon>
        <taxon>Rhabditida</taxon>
        <taxon>Tylenchina</taxon>
        <taxon>Panagrolaimomorpha</taxon>
        <taxon>Panagrolaimoidea</taxon>
        <taxon>Panagrolaimidae</taxon>
        <taxon>Panagrolaimus</taxon>
    </lineage>
</organism>
<evidence type="ECO:0000313" key="2">
    <source>
        <dbReference type="WBParaSite" id="PDA_v2.g3931.t1"/>
    </source>
</evidence>
<reference evidence="2" key="1">
    <citation type="submission" date="2022-11" db="UniProtKB">
        <authorList>
            <consortium name="WormBaseParasite"/>
        </authorList>
    </citation>
    <scope>IDENTIFICATION</scope>
</reference>
<proteinExistence type="predicted"/>
<keyword evidence="1" id="KW-1185">Reference proteome</keyword>